<sequence>MRQIFSGLSPTVWVLMLAQCFIACTGPLIVFTGGFVGISIAPTPELATLPITAMVIGIAMFTLPFVRFVRRFGRKKGFIVAMAFGIANCFIAMQSIGTGQFWLLCLSCLLFGFPLAATLQFRFAAMESVAPEQAGKAVSTLLIAGLVAAFLGPELGLSGRYLLDAEFAGSYVLLAICLTAALIILLIYREHQTEQNEEVSKGRTLTEIARQPLFLLALTGGVCAYAVMSFIMTATPISMHVHFHHSLEQTKWVIQSHIVAMYLPSLFSGILIRKLGAVKLLISGIILMVICLIIGAWQQDFLHFWWALVLLGAGWNFMFVAATTLLPQSYEASEKLKVQGFNDFCIFSAQAIVSLSAGWVIQVAGWHTLLLLNIPLLALVVVSLFRASATLAPSMRN</sequence>
<dbReference type="GO" id="GO:0022857">
    <property type="term" value="F:transmembrane transporter activity"/>
    <property type="evidence" value="ECO:0007669"/>
    <property type="project" value="InterPro"/>
</dbReference>
<evidence type="ECO:0000256" key="2">
    <source>
        <dbReference type="ARBA" id="ARBA00022989"/>
    </source>
</evidence>
<feature type="transmembrane region" description="Helical" evidence="4">
    <location>
        <begin position="213"/>
        <end position="232"/>
    </location>
</feature>
<reference evidence="6" key="1">
    <citation type="journal article" date="2018" name="Int. J. Syst. Evol. Microbiol.">
        <title>Neptunicella marina gen. nov., sp. nov., isolated from surface seawater.</title>
        <authorList>
            <person name="Liu X."/>
            <person name="Lai Q."/>
            <person name="Du Y."/>
            <person name="Zhang X."/>
            <person name="Liu Z."/>
            <person name="Sun F."/>
            <person name="Shao Z."/>
        </authorList>
    </citation>
    <scope>NUCLEOTIDE SEQUENCE</scope>
    <source>
        <strain evidence="6">S27-2</strain>
    </source>
</reference>
<protein>
    <submittedName>
        <fullName evidence="6">MFS transporter</fullName>
    </submittedName>
</protein>
<keyword evidence="2 4" id="KW-1133">Transmembrane helix</keyword>
<feature type="transmembrane region" description="Helical" evidence="4">
    <location>
        <begin position="168"/>
        <end position="188"/>
    </location>
</feature>
<keyword evidence="3 4" id="KW-0472">Membrane</keyword>
<feature type="transmembrane region" description="Helical" evidence="4">
    <location>
        <begin position="46"/>
        <end position="66"/>
    </location>
</feature>
<feature type="transmembrane region" description="Helical" evidence="4">
    <location>
        <begin position="101"/>
        <end position="125"/>
    </location>
</feature>
<dbReference type="Pfam" id="PF07690">
    <property type="entry name" value="MFS_1"/>
    <property type="match status" value="1"/>
</dbReference>
<evidence type="ECO:0000256" key="4">
    <source>
        <dbReference type="SAM" id="Phobius"/>
    </source>
</evidence>
<keyword evidence="1 4" id="KW-0812">Transmembrane</keyword>
<evidence type="ECO:0000256" key="1">
    <source>
        <dbReference type="ARBA" id="ARBA00022692"/>
    </source>
</evidence>
<dbReference type="InterPro" id="IPR020846">
    <property type="entry name" value="MFS_dom"/>
</dbReference>
<dbReference type="InterPro" id="IPR036259">
    <property type="entry name" value="MFS_trans_sf"/>
</dbReference>
<evidence type="ECO:0000259" key="5">
    <source>
        <dbReference type="PROSITE" id="PS50850"/>
    </source>
</evidence>
<proteinExistence type="predicted"/>
<reference evidence="6" key="2">
    <citation type="submission" date="2020-08" db="EMBL/GenBank/DDBJ databases">
        <authorList>
            <person name="Lai Q."/>
        </authorList>
    </citation>
    <scope>NUCLEOTIDE SEQUENCE</scope>
    <source>
        <strain evidence="6">S27-2</strain>
    </source>
</reference>
<feature type="transmembrane region" description="Helical" evidence="4">
    <location>
        <begin position="367"/>
        <end position="387"/>
    </location>
</feature>
<feature type="domain" description="Major facilitator superfamily (MFS) profile" evidence="5">
    <location>
        <begin position="213"/>
        <end position="397"/>
    </location>
</feature>
<dbReference type="PANTHER" id="PTHR23534">
    <property type="entry name" value="MFS PERMEASE"/>
    <property type="match status" value="1"/>
</dbReference>
<dbReference type="RefSeq" id="WP_186505715.1">
    <property type="nucleotide sequence ID" value="NZ_JACNEP010000003.1"/>
</dbReference>
<gene>
    <name evidence="6" type="ORF">H8B19_05080</name>
</gene>
<feature type="transmembrane region" description="Helical" evidence="4">
    <location>
        <begin position="137"/>
        <end position="156"/>
    </location>
</feature>
<evidence type="ECO:0000256" key="3">
    <source>
        <dbReference type="ARBA" id="ARBA00023136"/>
    </source>
</evidence>
<organism evidence="6 7">
    <name type="scientific">Neptunicella marina</name>
    <dbReference type="NCBI Taxonomy" id="2125989"/>
    <lineage>
        <taxon>Bacteria</taxon>
        <taxon>Pseudomonadati</taxon>
        <taxon>Pseudomonadota</taxon>
        <taxon>Gammaproteobacteria</taxon>
        <taxon>Alteromonadales</taxon>
        <taxon>Alteromonadaceae</taxon>
        <taxon>Neptunicella</taxon>
    </lineage>
</organism>
<dbReference type="Gene3D" id="1.20.1250.20">
    <property type="entry name" value="MFS general substrate transporter like domains"/>
    <property type="match status" value="1"/>
</dbReference>
<dbReference type="PANTHER" id="PTHR23534:SF1">
    <property type="entry name" value="MAJOR FACILITATOR SUPERFAMILY PROTEIN"/>
    <property type="match status" value="1"/>
</dbReference>
<feature type="transmembrane region" description="Helical" evidence="4">
    <location>
        <begin position="304"/>
        <end position="326"/>
    </location>
</feature>
<feature type="transmembrane region" description="Helical" evidence="4">
    <location>
        <begin position="78"/>
        <end position="95"/>
    </location>
</feature>
<name>A0A8J6ITQ3_9ALTE</name>
<dbReference type="InterPro" id="IPR011701">
    <property type="entry name" value="MFS"/>
</dbReference>
<dbReference type="PROSITE" id="PS50850">
    <property type="entry name" value="MFS"/>
    <property type="match status" value="1"/>
</dbReference>
<evidence type="ECO:0000313" key="7">
    <source>
        <dbReference type="Proteomes" id="UP000601768"/>
    </source>
</evidence>
<evidence type="ECO:0000313" key="6">
    <source>
        <dbReference type="EMBL" id="MBC3765238.1"/>
    </source>
</evidence>
<dbReference type="SUPFAM" id="SSF103473">
    <property type="entry name" value="MFS general substrate transporter"/>
    <property type="match status" value="1"/>
</dbReference>
<keyword evidence="7" id="KW-1185">Reference proteome</keyword>
<dbReference type="EMBL" id="JACNEP010000003">
    <property type="protein sequence ID" value="MBC3765238.1"/>
    <property type="molecule type" value="Genomic_DNA"/>
</dbReference>
<accession>A0A8J6ITQ3</accession>
<dbReference type="Proteomes" id="UP000601768">
    <property type="component" value="Unassembled WGS sequence"/>
</dbReference>
<dbReference type="AlphaFoldDB" id="A0A8J6ITQ3"/>
<feature type="transmembrane region" description="Helical" evidence="4">
    <location>
        <begin position="280"/>
        <end position="298"/>
    </location>
</feature>
<comment type="caution">
    <text evidence="6">The sequence shown here is derived from an EMBL/GenBank/DDBJ whole genome shotgun (WGS) entry which is preliminary data.</text>
</comment>
<feature type="transmembrane region" description="Helical" evidence="4">
    <location>
        <begin position="12"/>
        <end position="40"/>
    </location>
</feature>